<feature type="region of interest" description="Disordered" evidence="7">
    <location>
        <begin position="139"/>
        <end position="165"/>
    </location>
</feature>
<evidence type="ECO:0000313" key="10">
    <source>
        <dbReference type="Proteomes" id="UP001597119"/>
    </source>
</evidence>
<evidence type="ECO:0000256" key="4">
    <source>
        <dbReference type="ARBA" id="ARBA00022982"/>
    </source>
</evidence>
<reference evidence="9 10" key="1">
    <citation type="journal article" date="2019" name="Int. J. Syst. Evol. Microbiol.">
        <title>The Global Catalogue of Microorganisms (GCM) 10K type strain sequencing project: providing services to taxonomists for standard genome sequencing and annotation.</title>
        <authorList>
            <consortium name="The Broad Institute Genomics Platform"/>
            <consortium name="The Broad Institute Genome Sequencing Center for Infectious Disease"/>
            <person name="Wu L."/>
            <person name="Ma J."/>
        </authorList>
    </citation>
    <scope>NUCLEOTIDE SEQUENCE [LARGE SCALE GENOMIC DNA]</scope>
    <source>
        <strain evidence="9 10">CGMCC 1.12125</strain>
    </source>
</reference>
<proteinExistence type="predicted"/>
<dbReference type="GO" id="GO:0046872">
    <property type="term" value="F:metal ion binding"/>
    <property type="evidence" value="ECO:0007669"/>
    <property type="project" value="UniProtKB-KW"/>
</dbReference>
<keyword evidence="10" id="KW-1185">Reference proteome</keyword>
<dbReference type="AlphaFoldDB" id="A0ABD6CB86"/>
<dbReference type="PANTHER" id="PTHR34192">
    <property type="entry name" value="PLASTOCYANIN MAJOR ISOFORM, CHLOROPLASTIC-RELATED"/>
    <property type="match status" value="1"/>
</dbReference>
<protein>
    <submittedName>
        <fullName evidence="9">Plastocyanin/azurin family copper-binding protein</fullName>
    </submittedName>
</protein>
<name>A0ABD6CB86_9EURY</name>
<evidence type="ECO:0000259" key="8">
    <source>
        <dbReference type="Pfam" id="PF00127"/>
    </source>
</evidence>
<sequence>MDRRAFLATVGGSTVALAGCLGAGGQSSGDHDVGMSSSRFLPGEYAVAPGTTVVWKNTSSHSHTVTAYESGIPDEADFFASGDFATLDAARDGWTSGLQGAIETGEAYEHTFTVPGTYKYFCIPHEQNGMIGTIEVTDDATRTPTGGRETVSTPQKNERTVTATE</sequence>
<organism evidence="9 10">
    <name type="scientific">Halorientalis brevis</name>
    <dbReference type="NCBI Taxonomy" id="1126241"/>
    <lineage>
        <taxon>Archaea</taxon>
        <taxon>Methanobacteriati</taxon>
        <taxon>Methanobacteriota</taxon>
        <taxon>Stenosarchaea group</taxon>
        <taxon>Halobacteria</taxon>
        <taxon>Halobacteriales</taxon>
        <taxon>Haloarculaceae</taxon>
        <taxon>Halorientalis</taxon>
    </lineage>
</organism>
<feature type="domain" description="Blue (type 1) copper" evidence="8">
    <location>
        <begin position="39"/>
        <end position="136"/>
    </location>
</feature>
<keyword evidence="3" id="KW-0479">Metal-binding</keyword>
<comment type="subcellular location">
    <subcellularLocation>
        <location evidence="1">Membrane</location>
    </subcellularLocation>
</comment>
<comment type="caution">
    <text evidence="9">The sequence shown here is derived from an EMBL/GenBank/DDBJ whole genome shotgun (WGS) entry which is preliminary data.</text>
</comment>
<accession>A0ABD6CB86</accession>
<dbReference type="Proteomes" id="UP001597119">
    <property type="component" value="Unassembled WGS sequence"/>
</dbReference>
<evidence type="ECO:0000256" key="3">
    <source>
        <dbReference type="ARBA" id="ARBA00022723"/>
    </source>
</evidence>
<evidence type="ECO:0000256" key="5">
    <source>
        <dbReference type="ARBA" id="ARBA00023008"/>
    </source>
</evidence>
<keyword evidence="4" id="KW-0249">Electron transport</keyword>
<evidence type="ECO:0000256" key="1">
    <source>
        <dbReference type="ARBA" id="ARBA00004370"/>
    </source>
</evidence>
<dbReference type="SUPFAM" id="SSF49503">
    <property type="entry name" value="Cupredoxins"/>
    <property type="match status" value="1"/>
</dbReference>
<dbReference type="RefSeq" id="WP_247374084.1">
    <property type="nucleotide sequence ID" value="NZ_JALLGV010000001.1"/>
</dbReference>
<dbReference type="PROSITE" id="PS00196">
    <property type="entry name" value="COPPER_BLUE"/>
    <property type="match status" value="1"/>
</dbReference>
<dbReference type="EMBL" id="JBHUDJ010000003">
    <property type="protein sequence ID" value="MFD1587286.1"/>
    <property type="molecule type" value="Genomic_DNA"/>
</dbReference>
<keyword evidence="5" id="KW-0186">Copper</keyword>
<dbReference type="InterPro" id="IPR008972">
    <property type="entry name" value="Cupredoxin"/>
</dbReference>
<gene>
    <name evidence="9" type="ORF">ACFR9U_09840</name>
</gene>
<dbReference type="InterPro" id="IPR028871">
    <property type="entry name" value="BlueCu_1_BS"/>
</dbReference>
<dbReference type="PANTHER" id="PTHR34192:SF10">
    <property type="entry name" value="PLASTOCYANIN MAJOR ISOFORM, CHLOROPLASTIC-RELATED"/>
    <property type="match status" value="1"/>
</dbReference>
<keyword evidence="2" id="KW-0813">Transport</keyword>
<evidence type="ECO:0000256" key="6">
    <source>
        <dbReference type="ARBA" id="ARBA00023136"/>
    </source>
</evidence>
<dbReference type="Pfam" id="PF00127">
    <property type="entry name" value="Copper-bind"/>
    <property type="match status" value="1"/>
</dbReference>
<dbReference type="Gene3D" id="2.60.40.420">
    <property type="entry name" value="Cupredoxins - blue copper proteins"/>
    <property type="match status" value="1"/>
</dbReference>
<evidence type="ECO:0000256" key="7">
    <source>
        <dbReference type="SAM" id="MobiDB-lite"/>
    </source>
</evidence>
<dbReference type="GO" id="GO:0016020">
    <property type="term" value="C:membrane"/>
    <property type="evidence" value="ECO:0007669"/>
    <property type="project" value="UniProtKB-SubCell"/>
</dbReference>
<keyword evidence="6" id="KW-0472">Membrane</keyword>
<dbReference type="InterPro" id="IPR000923">
    <property type="entry name" value="BlueCu_1"/>
</dbReference>
<dbReference type="PROSITE" id="PS51257">
    <property type="entry name" value="PROKAR_LIPOPROTEIN"/>
    <property type="match status" value="1"/>
</dbReference>
<evidence type="ECO:0000256" key="2">
    <source>
        <dbReference type="ARBA" id="ARBA00022448"/>
    </source>
</evidence>
<evidence type="ECO:0000313" key="9">
    <source>
        <dbReference type="EMBL" id="MFD1587286.1"/>
    </source>
</evidence>
<feature type="compositionally biased region" description="Polar residues" evidence="7">
    <location>
        <begin position="150"/>
        <end position="165"/>
    </location>
</feature>